<dbReference type="SUPFAM" id="SSF53335">
    <property type="entry name" value="S-adenosyl-L-methionine-dependent methyltransferases"/>
    <property type="match status" value="1"/>
</dbReference>
<dbReference type="PANTHER" id="PTHR33841">
    <property type="entry name" value="DNA METHYLTRANSFERASE YEEA-RELATED"/>
    <property type="match status" value="1"/>
</dbReference>
<dbReference type="PROSITE" id="PS00092">
    <property type="entry name" value="N6_MTASE"/>
    <property type="match status" value="1"/>
</dbReference>
<keyword evidence="6" id="KW-0238">DNA-binding</keyword>
<name>A0A8T4L5Y3_9ARCH</name>
<keyword evidence="3" id="KW-0808">Transferase</keyword>
<dbReference type="InterPro" id="IPR050953">
    <property type="entry name" value="N4_N6_ade-DNA_methylase"/>
</dbReference>
<gene>
    <name evidence="10" type="ORF">J4203_00215</name>
</gene>
<keyword evidence="5" id="KW-0680">Restriction system</keyword>
<dbReference type="PANTHER" id="PTHR33841:SF1">
    <property type="entry name" value="DNA METHYLTRANSFERASE A"/>
    <property type="match status" value="1"/>
</dbReference>
<dbReference type="InterPro" id="IPR029063">
    <property type="entry name" value="SAM-dependent_MTases_sf"/>
</dbReference>
<evidence type="ECO:0000256" key="5">
    <source>
        <dbReference type="ARBA" id="ARBA00022747"/>
    </source>
</evidence>
<evidence type="ECO:0000256" key="7">
    <source>
        <dbReference type="ARBA" id="ARBA00047942"/>
    </source>
</evidence>
<protein>
    <recommendedName>
        <fullName evidence="1">site-specific DNA-methyltransferase (adenine-specific)</fullName>
        <ecNumber evidence="1">2.1.1.72</ecNumber>
    </recommendedName>
</protein>
<evidence type="ECO:0000256" key="6">
    <source>
        <dbReference type="ARBA" id="ARBA00023125"/>
    </source>
</evidence>
<keyword evidence="4" id="KW-0949">S-adenosyl-L-methionine</keyword>
<organism evidence="10 11">
    <name type="scientific">Candidatus Iainarchaeum sp</name>
    <dbReference type="NCBI Taxonomy" id="3101447"/>
    <lineage>
        <taxon>Archaea</taxon>
        <taxon>Candidatus Iainarchaeota</taxon>
        <taxon>Candidatus Iainarchaeia</taxon>
        <taxon>Candidatus Iainarchaeales</taxon>
        <taxon>Candidatus Iainarchaeaceae</taxon>
        <taxon>Candidatus Iainarchaeum</taxon>
    </lineage>
</organism>
<dbReference type="GO" id="GO:0032259">
    <property type="term" value="P:methylation"/>
    <property type="evidence" value="ECO:0007669"/>
    <property type="project" value="UniProtKB-KW"/>
</dbReference>
<evidence type="ECO:0000256" key="2">
    <source>
        <dbReference type="ARBA" id="ARBA00022603"/>
    </source>
</evidence>
<evidence type="ECO:0000313" key="11">
    <source>
        <dbReference type="Proteomes" id="UP000678237"/>
    </source>
</evidence>
<reference evidence="10" key="1">
    <citation type="submission" date="2021-03" db="EMBL/GenBank/DDBJ databases">
        <authorList>
            <person name="Jaffe A."/>
        </authorList>
    </citation>
    <scope>NUCLEOTIDE SEQUENCE</scope>
    <source>
        <strain evidence="10">RIFCSPLOWO2_01_FULL_58_19</strain>
    </source>
</reference>
<keyword evidence="2 10" id="KW-0489">Methyltransferase</keyword>
<reference evidence="10" key="2">
    <citation type="submission" date="2021-05" db="EMBL/GenBank/DDBJ databases">
        <title>Protein family content uncovers lineage relationships and bacterial pathway maintenance mechanisms in DPANN archaea.</title>
        <authorList>
            <person name="Castelle C.J."/>
            <person name="Meheust R."/>
            <person name="Jaffe A.L."/>
            <person name="Seitz K."/>
            <person name="Gong X."/>
            <person name="Baker B.J."/>
            <person name="Banfield J.F."/>
        </authorList>
    </citation>
    <scope>NUCLEOTIDE SEQUENCE</scope>
    <source>
        <strain evidence="10">RIFCSPLOWO2_01_FULL_58_19</strain>
    </source>
</reference>
<dbReference type="GO" id="GO:0009007">
    <property type="term" value="F:site-specific DNA-methyltransferase (adenine-specific) activity"/>
    <property type="evidence" value="ECO:0007669"/>
    <property type="project" value="UniProtKB-EC"/>
</dbReference>
<feature type="domain" description="TaqI-like C-terminal specificity" evidence="9">
    <location>
        <begin position="706"/>
        <end position="859"/>
    </location>
</feature>
<dbReference type="Pfam" id="PF07669">
    <property type="entry name" value="Eco57I"/>
    <property type="match status" value="1"/>
</dbReference>
<dbReference type="EMBL" id="JAGVWE010000002">
    <property type="protein sequence ID" value="MBS3062271.1"/>
    <property type="molecule type" value="Genomic_DNA"/>
</dbReference>
<comment type="catalytic activity">
    <reaction evidence="7">
        <text>a 2'-deoxyadenosine in DNA + S-adenosyl-L-methionine = an N(6)-methyl-2'-deoxyadenosine in DNA + S-adenosyl-L-homocysteine + H(+)</text>
        <dbReference type="Rhea" id="RHEA:15197"/>
        <dbReference type="Rhea" id="RHEA-COMP:12418"/>
        <dbReference type="Rhea" id="RHEA-COMP:12419"/>
        <dbReference type="ChEBI" id="CHEBI:15378"/>
        <dbReference type="ChEBI" id="CHEBI:57856"/>
        <dbReference type="ChEBI" id="CHEBI:59789"/>
        <dbReference type="ChEBI" id="CHEBI:90615"/>
        <dbReference type="ChEBI" id="CHEBI:90616"/>
        <dbReference type="EC" id="2.1.1.72"/>
    </reaction>
</comment>
<feature type="domain" description="Type II methyltransferase M.TaqI-like" evidence="8">
    <location>
        <begin position="427"/>
        <end position="586"/>
    </location>
</feature>
<evidence type="ECO:0000259" key="9">
    <source>
        <dbReference type="Pfam" id="PF12950"/>
    </source>
</evidence>
<dbReference type="GO" id="GO:0009307">
    <property type="term" value="P:DNA restriction-modification system"/>
    <property type="evidence" value="ECO:0007669"/>
    <property type="project" value="UniProtKB-KW"/>
</dbReference>
<evidence type="ECO:0000256" key="1">
    <source>
        <dbReference type="ARBA" id="ARBA00011900"/>
    </source>
</evidence>
<accession>A0A8T4L5Y3</accession>
<dbReference type="InterPro" id="IPR002052">
    <property type="entry name" value="DNA_methylase_N6_adenine_CS"/>
</dbReference>
<evidence type="ECO:0000256" key="4">
    <source>
        <dbReference type="ARBA" id="ARBA00022691"/>
    </source>
</evidence>
<dbReference type="Proteomes" id="UP000678237">
    <property type="component" value="Unassembled WGS sequence"/>
</dbReference>
<dbReference type="PRINTS" id="PR00507">
    <property type="entry name" value="N12N6MTFRASE"/>
</dbReference>
<evidence type="ECO:0000256" key="3">
    <source>
        <dbReference type="ARBA" id="ARBA00022679"/>
    </source>
</evidence>
<dbReference type="Gene3D" id="3.40.50.150">
    <property type="entry name" value="Vaccinia Virus protein VP39"/>
    <property type="match status" value="1"/>
</dbReference>
<evidence type="ECO:0000259" key="8">
    <source>
        <dbReference type="Pfam" id="PF07669"/>
    </source>
</evidence>
<dbReference type="Pfam" id="PF12950">
    <property type="entry name" value="TaqI_C"/>
    <property type="match status" value="1"/>
</dbReference>
<comment type="caution">
    <text evidence="10">The sequence shown here is derived from an EMBL/GenBank/DDBJ whole genome shotgun (WGS) entry which is preliminary data.</text>
</comment>
<dbReference type="EC" id="2.1.1.72" evidence="1"/>
<sequence>MYSKEEAKKIIAALIAKYEKVVAEGKLKDYSEAETQRGFIEPLFKALGWDIENREEVSLEETISKKRADYGFRINGAPQFYLEAKPLKADLENINYAYQVINYAWTMDCTWAVLTDFEGLKIYNAEWKAKQPKDQLFLPFKYTDYLDRFDDLWHLSKAAFQEHALDTLAERYGGKTKRANITSQIFNDFMAWRLLLTKNIAKNKNALDEETLDEAVQRLLDRLIFIRVCEDRKIEPESLRQDFRLWQANKKGRSLSSILAEKFRKFDKIYNSKLFAPHLCETLRIDEDVLEQIIDELYEKVENGTPIHHYDFSIIESDVLGNIYEQYLGHILRKTAQRATLSEKKQHRKEMGIFYTPTYIVDYIVKNTIGEKTKGLEISHLTKIKILDPACGSGSFLIKAFDQLVGTYRNKLKNENLWLIKSEILTKNIYGVDLDEKAVEITQLNLLLKALEKRELLPDLSDNIKCGNSLISNSLNYKKNFVWNDEFKKVFDAGKFDVVVGNPPYVRQEELSPYKKLLESYETYHSMADLYVYFFEKGMKVLKEDGLLGFIVSNKFLKAGYGKNLRKFLSQYHICEFIDFGDLQVFKDATTYPCIIILKHRKELNPKIKVTKVLTLDFDSLTNYVQQNSFLVNQNSLDNENGWNFETSQTSALIERIKANTTPLKDYLKNQIYWGIKTGLGKAFVIDGSTKNQLIAEDPKSTEIIKPFLSGREIRRYSIIQPSEYVIFTRRGIDIERYQAVKKHLEKFRQELTPKKSAEQKIGRKPGPYMWYEIQDSVAYYKEFEKPKIIFGIMTTQPRFTLDYDGYYANNANFIIPLEDKHLLGILNSKMGWYLVSRICTQIRGGYQLIWQYFGNFPVPKARDPKIEKLVEKMLELAQKIAALRDKETDEKRKAEKVFQTVDSEINQLVYKLYGVTEEEKKIIEGS</sequence>
<dbReference type="AlphaFoldDB" id="A0A8T4L5Y3"/>
<proteinExistence type="predicted"/>
<evidence type="ECO:0000313" key="10">
    <source>
        <dbReference type="EMBL" id="MBS3062271.1"/>
    </source>
</evidence>
<dbReference type="InterPro" id="IPR011639">
    <property type="entry name" value="MethylTrfase_TaqI-like_dom"/>
</dbReference>
<dbReference type="GO" id="GO:0003677">
    <property type="term" value="F:DNA binding"/>
    <property type="evidence" value="ECO:0007669"/>
    <property type="project" value="UniProtKB-KW"/>
</dbReference>
<dbReference type="InterPro" id="IPR025931">
    <property type="entry name" value="TaqI_C"/>
</dbReference>